<name>E4ZHL2_LEPMJ</name>
<evidence type="ECO:0000313" key="1">
    <source>
        <dbReference type="EMBL" id="CBX90845.1"/>
    </source>
</evidence>
<sequence length="79" mass="8428">MDLSRKPSPVPFRPVPQGRELATYGQAVQCRASRRTRLAFSPSAGFSPRSQSSSFSCSVASVQIPNGTNSTTTLARARG</sequence>
<proteinExistence type="predicted"/>
<dbReference type="Proteomes" id="UP000002668">
    <property type="component" value="Genome"/>
</dbReference>
<dbReference type="VEuPathDB" id="FungiDB:LEMA_uP058790.1"/>
<dbReference type="EMBL" id="FP929065">
    <property type="protein sequence ID" value="CBX90845.1"/>
    <property type="molecule type" value="Genomic_DNA"/>
</dbReference>
<dbReference type="InParanoid" id="E4ZHL2"/>
<gene>
    <name evidence="1" type="ORF">LEMA_uP058790.1</name>
</gene>
<keyword evidence="2" id="KW-1185">Reference proteome</keyword>
<dbReference type="AlphaFoldDB" id="E4ZHL2"/>
<dbReference type="HOGENOM" id="CLU_2606456_0_0_1"/>
<evidence type="ECO:0000313" key="2">
    <source>
        <dbReference type="Proteomes" id="UP000002668"/>
    </source>
</evidence>
<protein>
    <submittedName>
        <fullName evidence="1">Predicted protein</fullName>
    </submittedName>
</protein>
<reference evidence="2" key="1">
    <citation type="journal article" date="2011" name="Nat. Commun.">
        <title>Effector diversification within compartments of the Leptosphaeria maculans genome affected by Repeat-Induced Point mutations.</title>
        <authorList>
            <person name="Rouxel T."/>
            <person name="Grandaubert J."/>
            <person name="Hane J.K."/>
            <person name="Hoede C."/>
            <person name="van de Wouw A.P."/>
            <person name="Couloux A."/>
            <person name="Dominguez V."/>
            <person name="Anthouard V."/>
            <person name="Bally P."/>
            <person name="Bourras S."/>
            <person name="Cozijnsen A.J."/>
            <person name="Ciuffetti L.M."/>
            <person name="Degrave A."/>
            <person name="Dilmaghani A."/>
            <person name="Duret L."/>
            <person name="Fudal I."/>
            <person name="Goodwin S.B."/>
            <person name="Gout L."/>
            <person name="Glaser N."/>
            <person name="Linglin J."/>
            <person name="Kema G.H.J."/>
            <person name="Lapalu N."/>
            <person name="Lawrence C.B."/>
            <person name="May K."/>
            <person name="Meyer M."/>
            <person name="Ollivier B."/>
            <person name="Poulain J."/>
            <person name="Schoch C.L."/>
            <person name="Simon A."/>
            <person name="Spatafora J.W."/>
            <person name="Stachowiak A."/>
            <person name="Turgeon B.G."/>
            <person name="Tyler B.M."/>
            <person name="Vincent D."/>
            <person name="Weissenbach J."/>
            <person name="Amselem J."/>
            <person name="Quesneville H."/>
            <person name="Oliver R.P."/>
            <person name="Wincker P."/>
            <person name="Balesdent M.-H."/>
            <person name="Howlett B.J."/>
        </authorList>
    </citation>
    <scope>NUCLEOTIDE SEQUENCE [LARGE SCALE GENOMIC DNA]</scope>
    <source>
        <strain evidence="2">JN3 / isolate v23.1.3 / race Av1-4-5-6-7-8</strain>
    </source>
</reference>
<organism evidence="2">
    <name type="scientific">Leptosphaeria maculans (strain JN3 / isolate v23.1.3 / race Av1-4-5-6-7-8)</name>
    <name type="common">Blackleg fungus</name>
    <name type="synonym">Phoma lingam</name>
    <dbReference type="NCBI Taxonomy" id="985895"/>
    <lineage>
        <taxon>Eukaryota</taxon>
        <taxon>Fungi</taxon>
        <taxon>Dikarya</taxon>
        <taxon>Ascomycota</taxon>
        <taxon>Pezizomycotina</taxon>
        <taxon>Dothideomycetes</taxon>
        <taxon>Pleosporomycetidae</taxon>
        <taxon>Pleosporales</taxon>
        <taxon>Pleosporineae</taxon>
        <taxon>Leptosphaeriaceae</taxon>
        <taxon>Plenodomus</taxon>
        <taxon>Plenodomus lingam/Leptosphaeria maculans species complex</taxon>
    </lineage>
</organism>
<accession>E4ZHL2</accession>